<dbReference type="Proteomes" id="UP001222118">
    <property type="component" value="Chromosome"/>
</dbReference>
<dbReference type="InterPro" id="IPR020904">
    <property type="entry name" value="Sc_DH/Rdtase_CS"/>
</dbReference>
<dbReference type="Pfam" id="PF13561">
    <property type="entry name" value="adh_short_C2"/>
    <property type="match status" value="1"/>
</dbReference>
<keyword evidence="2" id="KW-0560">Oxidoreductase</keyword>
<dbReference type="PANTHER" id="PTHR24321">
    <property type="entry name" value="DEHYDROGENASES, SHORT CHAIN"/>
    <property type="match status" value="1"/>
</dbReference>
<dbReference type="PRINTS" id="PR00081">
    <property type="entry name" value="GDHRDH"/>
</dbReference>
<dbReference type="EMBL" id="CP118247">
    <property type="protein sequence ID" value="WDR06634.1"/>
    <property type="molecule type" value="Genomic_DNA"/>
</dbReference>
<protein>
    <submittedName>
        <fullName evidence="3">SDR family NAD(P)-dependent oxidoreductase</fullName>
    </submittedName>
</protein>
<dbReference type="PROSITE" id="PS00061">
    <property type="entry name" value="ADH_SHORT"/>
    <property type="match status" value="1"/>
</dbReference>
<name>A0ABY7YZI0_9HYPH</name>
<evidence type="ECO:0000313" key="4">
    <source>
        <dbReference type="Proteomes" id="UP001222118"/>
    </source>
</evidence>
<proteinExistence type="inferred from homology"/>
<evidence type="ECO:0000256" key="2">
    <source>
        <dbReference type="ARBA" id="ARBA00023002"/>
    </source>
</evidence>
<dbReference type="SUPFAM" id="SSF51735">
    <property type="entry name" value="NAD(P)-binding Rossmann-fold domains"/>
    <property type="match status" value="1"/>
</dbReference>
<accession>A0ABY7YZI0</accession>
<dbReference type="RefSeq" id="WP_282212147.1">
    <property type="nucleotide sequence ID" value="NZ_CP118247.1"/>
</dbReference>
<evidence type="ECO:0000313" key="3">
    <source>
        <dbReference type="EMBL" id="WDR06634.1"/>
    </source>
</evidence>
<gene>
    <name evidence="3" type="ORF">PSQ90_03995</name>
</gene>
<dbReference type="InterPro" id="IPR002347">
    <property type="entry name" value="SDR_fam"/>
</dbReference>
<comment type="similarity">
    <text evidence="1">Belongs to the short-chain dehydrogenases/reductases (SDR) family.</text>
</comment>
<sequence length="249" mass="26234">MNNYDFQGRRAVVTGGANGIGAEVTARLVASGAKVAIWDMDISAPEARIAALESANCLSIQTDVSDLESVANAFAQTEAQLGGVDILINCAGIAGPTSTLAEYPVDIWRKIQAVNLDGTFHCCKVVTPAMMARNYGRIVNVASIAGKEGNPNASAYSASKAAVIALTKSLGKELAAHDIAVNCVTPATAKTRILDQVSQEFIDYMLSKIPRGRFVTVEEIAHMILWMASADNSFTTGAVFDLSGGRATY</sequence>
<dbReference type="PANTHER" id="PTHR24321:SF15">
    <property type="entry name" value="OXIDOREDUCTASE UCPA"/>
    <property type="match status" value="1"/>
</dbReference>
<evidence type="ECO:0000256" key="1">
    <source>
        <dbReference type="ARBA" id="ARBA00006484"/>
    </source>
</evidence>
<dbReference type="InterPro" id="IPR036291">
    <property type="entry name" value="NAD(P)-bd_dom_sf"/>
</dbReference>
<dbReference type="PRINTS" id="PR00080">
    <property type="entry name" value="SDRFAMILY"/>
</dbReference>
<reference evidence="3 4" key="1">
    <citation type="submission" date="2023-02" db="EMBL/GenBank/DDBJ databases">
        <title>Devosia chondri sp. nov., isolated from the phycosphere of marine algae.</title>
        <authorList>
            <person name="Kim J.M."/>
            <person name="Lee J.K."/>
            <person name="Choi B.J."/>
            <person name="Bayburt H."/>
            <person name="Jeon C.O."/>
        </authorList>
    </citation>
    <scope>NUCLEOTIDE SEQUENCE [LARGE SCALE GENOMIC DNA]</scope>
    <source>
        <strain evidence="3 4">G2-5</strain>
    </source>
</reference>
<keyword evidence="4" id="KW-1185">Reference proteome</keyword>
<organism evidence="3 4">
    <name type="scientific">Devosia rhodophyticola</name>
    <dbReference type="NCBI Taxonomy" id="3026423"/>
    <lineage>
        <taxon>Bacteria</taxon>
        <taxon>Pseudomonadati</taxon>
        <taxon>Pseudomonadota</taxon>
        <taxon>Alphaproteobacteria</taxon>
        <taxon>Hyphomicrobiales</taxon>
        <taxon>Devosiaceae</taxon>
        <taxon>Devosia</taxon>
    </lineage>
</organism>
<dbReference type="Gene3D" id="3.40.50.720">
    <property type="entry name" value="NAD(P)-binding Rossmann-like Domain"/>
    <property type="match status" value="1"/>
</dbReference>